<dbReference type="InterPro" id="IPR001789">
    <property type="entry name" value="Sig_transdc_resp-reg_receiver"/>
</dbReference>
<protein>
    <submittedName>
        <fullName evidence="4">LytTR family DNA-binding domain-containing protein</fullName>
    </submittedName>
</protein>
<dbReference type="Pfam" id="PF04397">
    <property type="entry name" value="LytTR"/>
    <property type="match status" value="1"/>
</dbReference>
<dbReference type="InterPro" id="IPR007492">
    <property type="entry name" value="LytTR_DNA-bd_dom"/>
</dbReference>
<dbReference type="Gene3D" id="2.40.50.1020">
    <property type="entry name" value="LytTr DNA-binding domain"/>
    <property type="match status" value="1"/>
</dbReference>
<dbReference type="EMBL" id="BAABEY010000020">
    <property type="protein sequence ID" value="GAA4438578.1"/>
    <property type="molecule type" value="Genomic_DNA"/>
</dbReference>
<dbReference type="InterPro" id="IPR046947">
    <property type="entry name" value="LytR-like"/>
</dbReference>
<dbReference type="SMART" id="SM00448">
    <property type="entry name" value="REC"/>
    <property type="match status" value="1"/>
</dbReference>
<dbReference type="PANTHER" id="PTHR37299">
    <property type="entry name" value="TRANSCRIPTIONAL REGULATOR-RELATED"/>
    <property type="match status" value="1"/>
</dbReference>
<gene>
    <name evidence="4" type="ORF">GCM10023091_19320</name>
</gene>
<reference evidence="5" key="1">
    <citation type="journal article" date="2019" name="Int. J. Syst. Evol. Microbiol.">
        <title>The Global Catalogue of Microorganisms (GCM) 10K type strain sequencing project: providing services to taxonomists for standard genome sequencing and annotation.</title>
        <authorList>
            <consortium name="The Broad Institute Genomics Platform"/>
            <consortium name="The Broad Institute Genome Sequencing Center for Infectious Disease"/>
            <person name="Wu L."/>
            <person name="Ma J."/>
        </authorList>
    </citation>
    <scope>NUCLEOTIDE SEQUENCE [LARGE SCALE GENOMIC DNA]</scope>
    <source>
        <strain evidence="5">JCM 31920</strain>
    </source>
</reference>
<keyword evidence="4" id="KW-0238">DNA-binding</keyword>
<dbReference type="PANTHER" id="PTHR37299:SF1">
    <property type="entry name" value="STAGE 0 SPORULATION PROTEIN A HOMOLOG"/>
    <property type="match status" value="1"/>
</dbReference>
<dbReference type="Pfam" id="PF00072">
    <property type="entry name" value="Response_reg"/>
    <property type="match status" value="1"/>
</dbReference>
<dbReference type="InterPro" id="IPR011006">
    <property type="entry name" value="CheY-like_superfamily"/>
</dbReference>
<dbReference type="RefSeq" id="WP_345028376.1">
    <property type="nucleotide sequence ID" value="NZ_BAABEY010000020.1"/>
</dbReference>
<organism evidence="4 5">
    <name type="scientific">Ravibacter arvi</name>
    <dbReference type="NCBI Taxonomy" id="2051041"/>
    <lineage>
        <taxon>Bacteria</taxon>
        <taxon>Pseudomonadati</taxon>
        <taxon>Bacteroidota</taxon>
        <taxon>Cytophagia</taxon>
        <taxon>Cytophagales</taxon>
        <taxon>Spirosomataceae</taxon>
        <taxon>Ravibacter</taxon>
    </lineage>
</organism>
<feature type="modified residue" description="4-aspartylphosphate" evidence="1">
    <location>
        <position position="58"/>
    </location>
</feature>
<proteinExistence type="predicted"/>
<dbReference type="Proteomes" id="UP001501508">
    <property type="component" value="Unassembled WGS sequence"/>
</dbReference>
<dbReference type="PROSITE" id="PS50110">
    <property type="entry name" value="RESPONSE_REGULATORY"/>
    <property type="match status" value="1"/>
</dbReference>
<comment type="caution">
    <text evidence="4">The sequence shown here is derived from an EMBL/GenBank/DDBJ whole genome shotgun (WGS) entry which is preliminary data.</text>
</comment>
<name>A0ABP8LY28_9BACT</name>
<accession>A0ABP8LY28</accession>
<evidence type="ECO:0000256" key="1">
    <source>
        <dbReference type="PROSITE-ProRule" id="PRU00169"/>
    </source>
</evidence>
<dbReference type="PROSITE" id="PS50930">
    <property type="entry name" value="HTH_LYTTR"/>
    <property type="match status" value="1"/>
</dbReference>
<feature type="domain" description="Response regulatory" evidence="2">
    <location>
        <begin position="5"/>
        <end position="118"/>
    </location>
</feature>
<sequence length="257" mass="30045">MNILSILIVEDEQPNSNRLQRMIQSARPDHEVLAVLGTVRESVDWLLSNPAPALIFMDIRLADGICFDIFPRAKVTSPIIFTTAYDEYLMQAFKVKSIDYLLKPVDSEELAQALDKFDQLYPRPVAQPPILYEDILSFYKKQAKSYRQRFLLPYRDGYVTLLVQDIEYFFSESKITYAALKNGEQTMVPYTLEELEEELSPEYFFRANRQYIIHVNGIQSIHNFFNSKLKVWVCRQAPVEVIISKDKAPIFKQWLNR</sequence>
<evidence type="ECO:0000313" key="5">
    <source>
        <dbReference type="Proteomes" id="UP001501508"/>
    </source>
</evidence>
<dbReference type="Gene3D" id="3.40.50.2300">
    <property type="match status" value="1"/>
</dbReference>
<keyword evidence="5" id="KW-1185">Reference proteome</keyword>
<evidence type="ECO:0000313" key="4">
    <source>
        <dbReference type="EMBL" id="GAA4438578.1"/>
    </source>
</evidence>
<dbReference type="SUPFAM" id="SSF52172">
    <property type="entry name" value="CheY-like"/>
    <property type="match status" value="1"/>
</dbReference>
<keyword evidence="1" id="KW-0597">Phosphoprotein</keyword>
<evidence type="ECO:0000259" key="3">
    <source>
        <dbReference type="PROSITE" id="PS50930"/>
    </source>
</evidence>
<dbReference type="SMART" id="SM00850">
    <property type="entry name" value="LytTR"/>
    <property type="match status" value="1"/>
</dbReference>
<dbReference type="GO" id="GO:0003677">
    <property type="term" value="F:DNA binding"/>
    <property type="evidence" value="ECO:0007669"/>
    <property type="project" value="UniProtKB-KW"/>
</dbReference>
<evidence type="ECO:0000259" key="2">
    <source>
        <dbReference type="PROSITE" id="PS50110"/>
    </source>
</evidence>
<feature type="domain" description="HTH LytTR-type" evidence="3">
    <location>
        <begin position="150"/>
        <end position="257"/>
    </location>
</feature>